<dbReference type="EMBL" id="CABO01000006">
    <property type="protein sequence ID" value="CBI00830.1"/>
    <property type="molecule type" value="Genomic_DNA"/>
</dbReference>
<gene>
    <name evidence="3" type="ORF">CARN4_0177</name>
</gene>
<dbReference type="GO" id="GO:0015074">
    <property type="term" value="P:DNA integration"/>
    <property type="evidence" value="ECO:0007669"/>
    <property type="project" value="InterPro"/>
</dbReference>
<dbReference type="InterPro" id="IPR036397">
    <property type="entry name" value="RNaseH_sf"/>
</dbReference>
<evidence type="ECO:0000256" key="1">
    <source>
        <dbReference type="SAM" id="MobiDB-lite"/>
    </source>
</evidence>
<dbReference type="InterPro" id="IPR009057">
    <property type="entry name" value="Homeodomain-like_sf"/>
</dbReference>
<dbReference type="AlphaFoldDB" id="E6Q0X0"/>
<sequence length="431" mass="49274">MELITLTQRELLRLQTTQQVVDGGRTVAEAAEILSLSTRQVKRLSRRLRLHGAAAFASLQRGKTPNNAFDAPLHQRVLDLARSDYEGFGPTFLAEKLAQREGVTISRETLRRWLIEAKLHRPRRRREKPRPMRERRARLGELVQADGSPHRWFEDRGDPCSLLLYIDDATSNALGGLFVDHESTDGYFQLFEQAFTQHGLPMAIYVDKHGVFRINHPGATADHETHVQRALRELGVELICANSPQAKGRVERANRTLQDRLVKEFRLAGISSIAEANRALPDYLEDFNRRFAIQPRQCENAHRSSEGLKLASILVKRYERVLTSNLTFQIHDRIFAIDPSPLHRFRKGMRITISMTRTGKPFIVHKQQRIEPRFVGLRQRTARIVETKRLNAHIDRRVPNPKKSPPTSQKSPLANLTATRRSQSPGTSLKC</sequence>
<dbReference type="Gene3D" id="3.30.420.10">
    <property type="entry name" value="Ribonuclease H-like superfamily/Ribonuclease H"/>
    <property type="match status" value="1"/>
</dbReference>
<dbReference type="SUPFAM" id="SSF46689">
    <property type="entry name" value="Homeodomain-like"/>
    <property type="match status" value="1"/>
</dbReference>
<dbReference type="PROSITE" id="PS50994">
    <property type="entry name" value="INTEGRASE"/>
    <property type="match status" value="1"/>
</dbReference>
<dbReference type="PANTHER" id="PTHR35004:SF7">
    <property type="entry name" value="INTEGRASE PROTEIN"/>
    <property type="match status" value="1"/>
</dbReference>
<proteinExistence type="predicted"/>
<comment type="caution">
    <text evidence="3">The sequence shown here is derived from an EMBL/GenBank/DDBJ whole genome shotgun (WGS) entry which is preliminary data.</text>
</comment>
<protein>
    <submittedName>
        <fullName evidence="3">Transposase of ISCARN62, ISNCY family IS1202 group</fullName>
    </submittedName>
</protein>
<dbReference type="InterPro" id="IPR001584">
    <property type="entry name" value="Integrase_cat-core"/>
</dbReference>
<dbReference type="SUPFAM" id="SSF53098">
    <property type="entry name" value="Ribonuclease H-like"/>
    <property type="match status" value="1"/>
</dbReference>
<evidence type="ECO:0000313" key="3">
    <source>
        <dbReference type="EMBL" id="CBI00830.1"/>
    </source>
</evidence>
<feature type="compositionally biased region" description="Basic and acidic residues" evidence="1">
    <location>
        <begin position="388"/>
        <end position="398"/>
    </location>
</feature>
<feature type="domain" description="Integrase catalytic" evidence="2">
    <location>
        <begin position="127"/>
        <end position="317"/>
    </location>
</feature>
<dbReference type="InterPro" id="IPR012337">
    <property type="entry name" value="RNaseH-like_sf"/>
</dbReference>
<dbReference type="GO" id="GO:0003676">
    <property type="term" value="F:nucleic acid binding"/>
    <property type="evidence" value="ECO:0007669"/>
    <property type="project" value="InterPro"/>
</dbReference>
<accession>E6Q0X0</accession>
<dbReference type="NCBIfam" id="NF033594">
    <property type="entry name" value="transpos_ISNCY_2"/>
    <property type="match status" value="1"/>
</dbReference>
<dbReference type="PANTHER" id="PTHR35004">
    <property type="entry name" value="TRANSPOSASE RV3428C-RELATED"/>
    <property type="match status" value="1"/>
</dbReference>
<dbReference type="InterPro" id="IPR047797">
    <property type="entry name" value="ISNCY_transpos"/>
</dbReference>
<feature type="compositionally biased region" description="Polar residues" evidence="1">
    <location>
        <begin position="414"/>
        <end position="431"/>
    </location>
</feature>
<name>E6Q0X0_9ZZZZ</name>
<feature type="region of interest" description="Disordered" evidence="1">
    <location>
        <begin position="388"/>
        <end position="431"/>
    </location>
</feature>
<organism evidence="3">
    <name type="scientific">mine drainage metagenome</name>
    <dbReference type="NCBI Taxonomy" id="410659"/>
    <lineage>
        <taxon>unclassified sequences</taxon>
        <taxon>metagenomes</taxon>
        <taxon>ecological metagenomes</taxon>
    </lineage>
</organism>
<evidence type="ECO:0000259" key="2">
    <source>
        <dbReference type="PROSITE" id="PS50994"/>
    </source>
</evidence>
<reference evidence="3" key="1">
    <citation type="submission" date="2009-10" db="EMBL/GenBank/DDBJ databases">
        <title>Diversity of trophic interactions inside an arsenic-rich microbial ecosystem.</title>
        <authorList>
            <person name="Bertin P.N."/>
            <person name="Heinrich-Salmeron A."/>
            <person name="Pelletier E."/>
            <person name="Goulhen-Chollet F."/>
            <person name="Arsene-Ploetze F."/>
            <person name="Gallien S."/>
            <person name="Calteau A."/>
            <person name="Vallenet D."/>
            <person name="Casiot C."/>
            <person name="Chane-Woon-Ming B."/>
            <person name="Giloteaux L."/>
            <person name="Barakat M."/>
            <person name="Bonnefoy V."/>
            <person name="Bruneel O."/>
            <person name="Chandler M."/>
            <person name="Cleiss J."/>
            <person name="Duran R."/>
            <person name="Elbaz-Poulichet F."/>
            <person name="Fonknechten N."/>
            <person name="Lauga B."/>
            <person name="Mornico D."/>
            <person name="Ortet P."/>
            <person name="Schaeffer C."/>
            <person name="Siguier P."/>
            <person name="Alexander Thil Smith A."/>
            <person name="Van Dorsselaer A."/>
            <person name="Weissenbach J."/>
            <person name="Medigue C."/>
            <person name="Le Paslier D."/>
        </authorList>
    </citation>
    <scope>NUCLEOTIDE SEQUENCE</scope>
</reference>